<dbReference type="AlphaFoldDB" id="A0A6P8BCE2"/>
<dbReference type="KEGG" id="pgri:PgNI_02710"/>
<reference evidence="2" key="1">
    <citation type="journal article" date="2019" name="Mol. Biol. Evol.">
        <title>Blast fungal genomes show frequent chromosomal changes, gene gains and losses, and effector gene turnover.</title>
        <authorList>
            <person name="Gomez Luciano L.B."/>
            <person name="Jason Tsai I."/>
            <person name="Chuma I."/>
            <person name="Tosa Y."/>
            <person name="Chen Y.H."/>
            <person name="Li J.Y."/>
            <person name="Li M.Y."/>
            <person name="Jade Lu M.Y."/>
            <person name="Nakayashiki H."/>
            <person name="Li W.H."/>
        </authorList>
    </citation>
    <scope>NUCLEOTIDE SEQUENCE</scope>
    <source>
        <strain evidence="2">NI907</strain>
    </source>
</reference>
<sequence length="89" mass="10832">MVIATPPFPNRPQTDLFTGWESVKLIYYQVSNYDYFDHYLCRALQMIESARQINVKRERIYQQEQCTICRRDKRNLYRTIPGPLKTKRR</sequence>
<name>A0A6P8BCE2_PYRGI</name>
<keyword evidence="1" id="KW-1185">Reference proteome</keyword>
<reference evidence="2" key="2">
    <citation type="submission" date="2019-10" db="EMBL/GenBank/DDBJ databases">
        <authorList>
            <consortium name="NCBI Genome Project"/>
        </authorList>
    </citation>
    <scope>NUCLEOTIDE SEQUENCE</scope>
    <source>
        <strain evidence="2">NI907</strain>
    </source>
</reference>
<accession>A0A6P8BCE2</accession>
<evidence type="ECO:0000313" key="2">
    <source>
        <dbReference type="RefSeq" id="XP_030984791.1"/>
    </source>
</evidence>
<dbReference type="GeneID" id="41957680"/>
<evidence type="ECO:0000313" key="1">
    <source>
        <dbReference type="Proteomes" id="UP000515153"/>
    </source>
</evidence>
<reference evidence="2" key="3">
    <citation type="submission" date="2025-08" db="UniProtKB">
        <authorList>
            <consortium name="RefSeq"/>
        </authorList>
    </citation>
    <scope>IDENTIFICATION</scope>
    <source>
        <strain evidence="2">NI907</strain>
    </source>
</reference>
<protein>
    <submittedName>
        <fullName evidence="2">Uncharacterized protein</fullName>
    </submittedName>
</protein>
<proteinExistence type="predicted"/>
<organism evidence="1 2">
    <name type="scientific">Pyricularia grisea</name>
    <name type="common">Crabgrass-specific blast fungus</name>
    <name type="synonym">Magnaporthe grisea</name>
    <dbReference type="NCBI Taxonomy" id="148305"/>
    <lineage>
        <taxon>Eukaryota</taxon>
        <taxon>Fungi</taxon>
        <taxon>Dikarya</taxon>
        <taxon>Ascomycota</taxon>
        <taxon>Pezizomycotina</taxon>
        <taxon>Sordariomycetes</taxon>
        <taxon>Sordariomycetidae</taxon>
        <taxon>Magnaporthales</taxon>
        <taxon>Pyriculariaceae</taxon>
        <taxon>Pyricularia</taxon>
    </lineage>
</organism>
<dbReference type="Proteomes" id="UP000515153">
    <property type="component" value="Unplaced"/>
</dbReference>
<gene>
    <name evidence="2" type="ORF">PgNI_02710</name>
</gene>
<dbReference type="RefSeq" id="XP_030984791.1">
    <property type="nucleotide sequence ID" value="XM_031122769.1"/>
</dbReference>